<keyword evidence="3" id="KW-0378">Hydrolase</keyword>
<name>A0AAN8DJR9_CHAGU</name>
<dbReference type="FunFam" id="3.90.70.10:FF:000012">
    <property type="entry name" value="ubiquitin carboxyl-terminal hydrolase 19 isoform X2"/>
    <property type="match status" value="1"/>
</dbReference>
<dbReference type="PROSITE" id="PS50235">
    <property type="entry name" value="USP_3"/>
    <property type="match status" value="1"/>
</dbReference>
<evidence type="ECO:0000313" key="7">
    <source>
        <dbReference type="EMBL" id="KAK5923195.1"/>
    </source>
</evidence>
<organism evidence="7 8">
    <name type="scientific">Champsocephalus gunnari</name>
    <name type="common">Mackerel icefish</name>
    <dbReference type="NCBI Taxonomy" id="52237"/>
    <lineage>
        <taxon>Eukaryota</taxon>
        <taxon>Metazoa</taxon>
        <taxon>Chordata</taxon>
        <taxon>Craniata</taxon>
        <taxon>Vertebrata</taxon>
        <taxon>Euteleostomi</taxon>
        <taxon>Actinopterygii</taxon>
        <taxon>Neopterygii</taxon>
        <taxon>Teleostei</taxon>
        <taxon>Neoteleostei</taxon>
        <taxon>Acanthomorphata</taxon>
        <taxon>Eupercaria</taxon>
        <taxon>Perciformes</taxon>
        <taxon>Notothenioidei</taxon>
        <taxon>Channichthyidae</taxon>
        <taxon>Champsocephalus</taxon>
    </lineage>
</organism>
<feature type="compositionally biased region" description="Basic and acidic residues" evidence="4">
    <location>
        <begin position="445"/>
        <end position="468"/>
    </location>
</feature>
<dbReference type="Pfam" id="PF00443">
    <property type="entry name" value="UCH"/>
    <property type="match status" value="1"/>
</dbReference>
<dbReference type="EC" id="3.4.19.12" evidence="2"/>
<dbReference type="EMBL" id="JAURVH010001521">
    <property type="protein sequence ID" value="KAK5923195.1"/>
    <property type="molecule type" value="Genomic_DNA"/>
</dbReference>
<dbReference type="InterPro" id="IPR007052">
    <property type="entry name" value="CS_dom"/>
</dbReference>
<dbReference type="InterPro" id="IPR001394">
    <property type="entry name" value="Peptidase_C19_UCH"/>
</dbReference>
<reference evidence="7 8" key="1">
    <citation type="journal article" date="2023" name="Mol. Biol. Evol.">
        <title>Genomics of Secondarily Temperate Adaptation in the Only Non-Antarctic Icefish.</title>
        <authorList>
            <person name="Rivera-Colon A.G."/>
            <person name="Rayamajhi N."/>
            <person name="Minhas B.F."/>
            <person name="Madrigal G."/>
            <person name="Bilyk K.T."/>
            <person name="Yoon V."/>
            <person name="Hune M."/>
            <person name="Gregory S."/>
            <person name="Cheng C.H.C."/>
            <person name="Catchen J.M."/>
        </authorList>
    </citation>
    <scope>NUCLEOTIDE SEQUENCE [LARGE SCALE GENOMIC DNA]</scope>
    <source>
        <tissue evidence="7">White muscle</tissue>
    </source>
</reference>
<sequence length="1017" mass="111270">MASSGGSGVAGSETVGRRGGAQQRGGGVRENSSDLSSSTSKKKQKDRANQESREAKRAAAAAVDGVMAEVKKDVFVDWKQNVNEVTVRLRCGEGVQRIEDINTTFTDTHCHVHFPDGRQWSCQLQEEIEASCSRVQHKEKGGFLHVVMHKKIPFHIWPSLKSNKKEKETVPIETKKEKELEGKPIASESSEKPRVSSTQPNHQPPPTPAHSESRRGGSKAERGVKRGLKNKQACDKTTTDSAGVKGGAGDGSAPTSKPVAVTEGEPQEPSAKRTVTQLPAATKEATSPADRDAHTHLPAGRSPQTQRRDGDNKGGGEEQRAGVAAGSHTNKTQVAEKRNHSSERSGTAAHSSDDQPAAPVSTVNGLQTDNQLPVGFNKEVNSASAETQGDRTDSELQNKPVEQESEQDTLIRQQQQLDSKEAGSIPAVGMAAKQSQSPAVAQRQGRCDGEEKQDQSKEEPPLEIKQQEVAEPMVNLQVLKNDSYEKGTDLMVVNVYTKGICRDTARVIFREQDFTLIFQTSDANFLKLHPDCGPNTVFKWQVKLRNLIQPEQCSYSFTPSRLDISLKKRHSQRWGGLEAPANQGAVGGAKVAVPSSPSCMEKSQPGSSQHSHPTKEEPPRVGEEKPKPPKASSRMDDGGLDNVAPRSVSEHVPISKPEPAVTTPKPTCMVQPMTHATPASNERHEEEEEKKVCLPGFTGLVNLGNTCFMNSVIQSLSNSRELRDYFHDRGFESEINCNNPLGTGGRLAIGFAVLLRALWKGTHHAFQPSKLKAIVASKASQFTGYAQHDAQEFMAFLLDGLHEDLNRIQNKPYTETVDSDGRLDEVVAEEAWQRHKMRNDSFIVDLFQGQFKSKLVCPMCSKVSITFDPFLYLPVPLPQKQKVLSVFYFAKEPHKKPIKFLVSVSKENVQHGGSARSHVQDVPVKPVNLRRAEVGENRFQRSGPAVPLPGHGVLTPTCCSALRCSPKQWPKKGGFCSDAAELQVPIIPISSAACLKPQWCDDDKLYRGSSCYRVGYC</sequence>
<evidence type="ECO:0000256" key="1">
    <source>
        <dbReference type="ARBA" id="ARBA00000707"/>
    </source>
</evidence>
<dbReference type="Proteomes" id="UP001331515">
    <property type="component" value="Unassembled WGS sequence"/>
</dbReference>
<evidence type="ECO:0000259" key="6">
    <source>
        <dbReference type="PROSITE" id="PS51203"/>
    </source>
</evidence>
<feature type="domain" description="CS" evidence="6">
    <location>
        <begin position="71"/>
        <end position="161"/>
    </location>
</feature>
<feature type="compositionally biased region" description="Basic and acidic residues" evidence="4">
    <location>
        <begin position="211"/>
        <end position="224"/>
    </location>
</feature>
<dbReference type="GO" id="GO:0004843">
    <property type="term" value="F:cysteine-type deubiquitinase activity"/>
    <property type="evidence" value="ECO:0007669"/>
    <property type="project" value="UniProtKB-EC"/>
</dbReference>
<feature type="compositionally biased region" description="Basic and acidic residues" evidence="4">
    <location>
        <begin position="306"/>
        <end position="320"/>
    </location>
</feature>
<feature type="domain" description="USP" evidence="5">
    <location>
        <begin position="698"/>
        <end position="1017"/>
    </location>
</feature>
<accession>A0AAN8DJR9</accession>
<feature type="compositionally biased region" description="Basic and acidic residues" evidence="4">
    <location>
        <begin position="46"/>
        <end position="57"/>
    </location>
</feature>
<evidence type="ECO:0000256" key="3">
    <source>
        <dbReference type="ARBA" id="ARBA00022801"/>
    </source>
</evidence>
<dbReference type="SUPFAM" id="SSF54001">
    <property type="entry name" value="Cysteine proteinases"/>
    <property type="match status" value="1"/>
</dbReference>
<feature type="compositionally biased region" description="Basic and acidic residues" evidence="4">
    <location>
        <begin position="613"/>
        <end position="637"/>
    </location>
</feature>
<feature type="compositionally biased region" description="Basic and acidic residues" evidence="4">
    <location>
        <begin position="334"/>
        <end position="343"/>
    </location>
</feature>
<feature type="region of interest" description="Disordered" evidence="4">
    <location>
        <begin position="577"/>
        <end position="686"/>
    </location>
</feature>
<evidence type="ECO:0000259" key="5">
    <source>
        <dbReference type="PROSITE" id="PS50235"/>
    </source>
</evidence>
<dbReference type="PANTHER" id="PTHR21646">
    <property type="entry name" value="UBIQUITIN CARBOXYL-TERMINAL HYDROLASE"/>
    <property type="match status" value="1"/>
</dbReference>
<dbReference type="CDD" id="cd06463">
    <property type="entry name" value="p23_like"/>
    <property type="match status" value="1"/>
</dbReference>
<protein>
    <recommendedName>
        <fullName evidence="2">ubiquitinyl hydrolase 1</fullName>
        <ecNumber evidence="2">3.4.19.12</ecNumber>
    </recommendedName>
</protein>
<dbReference type="GO" id="GO:0016579">
    <property type="term" value="P:protein deubiquitination"/>
    <property type="evidence" value="ECO:0007669"/>
    <property type="project" value="InterPro"/>
</dbReference>
<dbReference type="Pfam" id="PF04969">
    <property type="entry name" value="CS"/>
    <property type="match status" value="2"/>
</dbReference>
<feature type="domain" description="CS" evidence="6">
    <location>
        <begin position="476"/>
        <end position="578"/>
    </location>
</feature>
<keyword evidence="8" id="KW-1185">Reference proteome</keyword>
<dbReference type="PROSITE" id="PS51203">
    <property type="entry name" value="CS"/>
    <property type="match status" value="2"/>
</dbReference>
<comment type="caution">
    <text evidence="7">The sequence shown here is derived from an EMBL/GenBank/DDBJ whole genome shotgun (WGS) entry which is preliminary data.</text>
</comment>
<dbReference type="PANTHER" id="PTHR21646:SF74">
    <property type="entry name" value="UBIQUITIN CARBOXYL-TERMINAL HYDROLASE 19"/>
    <property type="match status" value="1"/>
</dbReference>
<feature type="compositionally biased region" description="Polar residues" evidence="4">
    <location>
        <begin position="408"/>
        <end position="417"/>
    </location>
</feature>
<dbReference type="InterPro" id="IPR008978">
    <property type="entry name" value="HSP20-like_chaperone"/>
</dbReference>
<feature type="region of interest" description="Disordered" evidence="4">
    <location>
        <begin position="164"/>
        <end position="469"/>
    </location>
</feature>
<dbReference type="InterPro" id="IPR028889">
    <property type="entry name" value="USP"/>
</dbReference>
<evidence type="ECO:0000313" key="8">
    <source>
        <dbReference type="Proteomes" id="UP001331515"/>
    </source>
</evidence>
<feature type="compositionally biased region" description="Polar residues" evidence="4">
    <location>
        <begin position="361"/>
        <end position="371"/>
    </location>
</feature>
<feature type="region of interest" description="Disordered" evidence="4">
    <location>
        <begin position="1"/>
        <end position="63"/>
    </location>
</feature>
<dbReference type="SUPFAM" id="SSF49764">
    <property type="entry name" value="HSP20-like chaperones"/>
    <property type="match status" value="2"/>
</dbReference>
<evidence type="ECO:0000256" key="4">
    <source>
        <dbReference type="SAM" id="MobiDB-lite"/>
    </source>
</evidence>
<comment type="catalytic activity">
    <reaction evidence="1">
        <text>Thiol-dependent hydrolysis of ester, thioester, amide, peptide and isopeptide bonds formed by the C-terminal Gly of ubiquitin (a 76-residue protein attached to proteins as an intracellular targeting signal).</text>
        <dbReference type="EC" id="3.4.19.12"/>
    </reaction>
</comment>
<feature type="compositionally biased region" description="Gly residues" evidence="4">
    <location>
        <begin position="17"/>
        <end position="28"/>
    </location>
</feature>
<dbReference type="AlphaFoldDB" id="A0AAN8DJR9"/>
<evidence type="ECO:0000256" key="2">
    <source>
        <dbReference type="ARBA" id="ARBA00012759"/>
    </source>
</evidence>
<dbReference type="PROSITE" id="PS00972">
    <property type="entry name" value="USP_1"/>
    <property type="match status" value="1"/>
</dbReference>
<dbReference type="InterPro" id="IPR018200">
    <property type="entry name" value="USP_CS"/>
</dbReference>
<dbReference type="Gene3D" id="3.90.70.10">
    <property type="entry name" value="Cysteine proteinases"/>
    <property type="match status" value="1"/>
</dbReference>
<dbReference type="Gene3D" id="2.60.40.790">
    <property type="match status" value="2"/>
</dbReference>
<proteinExistence type="predicted"/>
<dbReference type="CDD" id="cd06466">
    <property type="entry name" value="p23_CS_SGT1_like"/>
    <property type="match status" value="1"/>
</dbReference>
<dbReference type="Pfam" id="PF16602">
    <property type="entry name" value="USP19_linker"/>
    <property type="match status" value="1"/>
</dbReference>
<gene>
    <name evidence="7" type="ORF">CgunFtcFv8_000187</name>
</gene>
<feature type="compositionally biased region" description="Basic and acidic residues" evidence="4">
    <location>
        <begin position="164"/>
        <end position="182"/>
    </location>
</feature>
<dbReference type="InterPro" id="IPR050185">
    <property type="entry name" value="Ub_carboxyl-term_hydrolase"/>
</dbReference>
<dbReference type="InterPro" id="IPR038765">
    <property type="entry name" value="Papain-like_cys_pep_sf"/>
</dbReference>